<gene>
    <name evidence="1" type="ORF">BN741_01671</name>
</gene>
<dbReference type="AlphaFoldDB" id="R7H3M1"/>
<dbReference type="InterPro" id="IPR036249">
    <property type="entry name" value="Thioredoxin-like_sf"/>
</dbReference>
<dbReference type="SUPFAM" id="SSF52833">
    <property type="entry name" value="Thioredoxin-like"/>
    <property type="match status" value="1"/>
</dbReference>
<proteinExistence type="predicted"/>
<protein>
    <submittedName>
        <fullName evidence="1">Antioxidant AhpC/TSA family</fullName>
    </submittedName>
</protein>
<dbReference type="Proteomes" id="UP000018072">
    <property type="component" value="Unassembled WGS sequence"/>
</dbReference>
<dbReference type="Gene3D" id="3.40.30.10">
    <property type="entry name" value="Glutaredoxin"/>
    <property type="match status" value="1"/>
</dbReference>
<accession>R7H3M1</accession>
<name>R7H3M1_9BACT</name>
<evidence type="ECO:0000313" key="1">
    <source>
        <dbReference type="EMBL" id="CDE33603.1"/>
    </source>
</evidence>
<dbReference type="EMBL" id="CBIT010000186">
    <property type="protein sequence ID" value="CDE33603.1"/>
    <property type="molecule type" value="Genomic_DNA"/>
</dbReference>
<comment type="caution">
    <text evidence="1">The sequence shown here is derived from an EMBL/GenBank/DDBJ whole genome shotgun (WGS) entry which is preliminary data.</text>
</comment>
<sequence>MDDDSQQVLRLYNVQQVPTFFLLDRNCNVVKRDAQIKDIEAEIKALL</sequence>
<reference evidence="1" key="1">
    <citation type="submission" date="2012-11" db="EMBL/GenBank/DDBJ databases">
        <title>Dependencies among metagenomic species, viruses, plasmids and units of genetic variation.</title>
        <authorList>
            <person name="Nielsen H.B."/>
            <person name="Almeida M."/>
            <person name="Juncker A.S."/>
            <person name="Rasmussen S."/>
            <person name="Li J."/>
            <person name="Sunagawa S."/>
            <person name="Plichta D."/>
            <person name="Gautier L."/>
            <person name="Le Chatelier E."/>
            <person name="Peletier E."/>
            <person name="Bonde I."/>
            <person name="Nielsen T."/>
            <person name="Manichanh C."/>
            <person name="Arumugam M."/>
            <person name="Batto J."/>
            <person name="Santos M.B.Q.D."/>
            <person name="Blom N."/>
            <person name="Borruel N."/>
            <person name="Burgdorf K.S."/>
            <person name="Boumezbeur F."/>
            <person name="Casellas F."/>
            <person name="Dore J."/>
            <person name="Guarner F."/>
            <person name="Hansen T."/>
            <person name="Hildebrand F."/>
            <person name="Kaas R.S."/>
            <person name="Kennedy S."/>
            <person name="Kristiansen K."/>
            <person name="Kultima J.R."/>
            <person name="Leonard P."/>
            <person name="Levenez F."/>
            <person name="Lund O."/>
            <person name="Moumen B."/>
            <person name="Le Paslier D."/>
            <person name="Pons N."/>
            <person name="Pedersen O."/>
            <person name="Prifti E."/>
            <person name="Qin J."/>
            <person name="Raes J."/>
            <person name="Tap J."/>
            <person name="Tims S."/>
            <person name="Ussery D.W."/>
            <person name="Yamada T."/>
            <person name="MetaHit consortium"/>
            <person name="Renault P."/>
            <person name="Sicheritz-Ponten T."/>
            <person name="Bork P."/>
            <person name="Wang J."/>
            <person name="Brunak S."/>
            <person name="Ehrlich S.D."/>
        </authorList>
    </citation>
    <scope>NUCLEOTIDE SEQUENCE [LARGE SCALE GENOMIC DNA]</scope>
</reference>
<organism evidence="1">
    <name type="scientific">Leyella stercorea CAG:629</name>
    <dbReference type="NCBI Taxonomy" id="1263103"/>
    <lineage>
        <taxon>Bacteria</taxon>
        <taxon>Pseudomonadati</taxon>
        <taxon>Bacteroidota</taxon>
        <taxon>Bacteroidia</taxon>
        <taxon>Bacteroidales</taxon>
        <taxon>Prevotellaceae</taxon>
        <taxon>Leyella</taxon>
    </lineage>
</organism>